<dbReference type="HOGENOM" id="CLU_2764727_0_0_1"/>
<feature type="region of interest" description="Disordered" evidence="1">
    <location>
        <begin position="38"/>
        <end position="70"/>
    </location>
</feature>
<proteinExistence type="predicted"/>
<protein>
    <submittedName>
        <fullName evidence="2">Uncharacterized protein</fullName>
    </submittedName>
</protein>
<sequence length="70" mass="7401">MENLDEGEHSLRVEYPQGLADYVVLDGLIYSHNVETAIPESSTSPTSTSSLPVASAPTTVARQAPSPTNT</sequence>
<dbReference type="EMBL" id="KN834796">
    <property type="protein sequence ID" value="KIK56606.1"/>
    <property type="molecule type" value="Genomic_DNA"/>
</dbReference>
<evidence type="ECO:0000313" key="3">
    <source>
        <dbReference type="Proteomes" id="UP000053593"/>
    </source>
</evidence>
<gene>
    <name evidence="2" type="ORF">GYMLUDRAFT_87190</name>
</gene>
<name>A0A0D0BNP2_9AGAR</name>
<dbReference type="Proteomes" id="UP000053593">
    <property type="component" value="Unassembled WGS sequence"/>
</dbReference>
<accession>A0A0D0BNP2</accession>
<reference evidence="2 3" key="1">
    <citation type="submission" date="2014-04" db="EMBL/GenBank/DDBJ databases">
        <title>Evolutionary Origins and Diversification of the Mycorrhizal Mutualists.</title>
        <authorList>
            <consortium name="DOE Joint Genome Institute"/>
            <consortium name="Mycorrhizal Genomics Consortium"/>
            <person name="Kohler A."/>
            <person name="Kuo A."/>
            <person name="Nagy L.G."/>
            <person name="Floudas D."/>
            <person name="Copeland A."/>
            <person name="Barry K.W."/>
            <person name="Cichocki N."/>
            <person name="Veneault-Fourrey C."/>
            <person name="LaButti K."/>
            <person name="Lindquist E.A."/>
            <person name="Lipzen A."/>
            <person name="Lundell T."/>
            <person name="Morin E."/>
            <person name="Murat C."/>
            <person name="Riley R."/>
            <person name="Ohm R."/>
            <person name="Sun H."/>
            <person name="Tunlid A."/>
            <person name="Henrissat B."/>
            <person name="Grigoriev I.V."/>
            <person name="Hibbett D.S."/>
            <person name="Martin F."/>
        </authorList>
    </citation>
    <scope>NUCLEOTIDE SEQUENCE [LARGE SCALE GENOMIC DNA]</scope>
    <source>
        <strain evidence="2 3">FD-317 M1</strain>
    </source>
</reference>
<feature type="compositionally biased region" description="Low complexity" evidence="1">
    <location>
        <begin position="38"/>
        <end position="59"/>
    </location>
</feature>
<evidence type="ECO:0000313" key="2">
    <source>
        <dbReference type="EMBL" id="KIK56606.1"/>
    </source>
</evidence>
<keyword evidence="3" id="KW-1185">Reference proteome</keyword>
<dbReference type="AlphaFoldDB" id="A0A0D0BNP2"/>
<evidence type="ECO:0000256" key="1">
    <source>
        <dbReference type="SAM" id="MobiDB-lite"/>
    </source>
</evidence>
<organism evidence="2 3">
    <name type="scientific">Collybiopsis luxurians FD-317 M1</name>
    <dbReference type="NCBI Taxonomy" id="944289"/>
    <lineage>
        <taxon>Eukaryota</taxon>
        <taxon>Fungi</taxon>
        <taxon>Dikarya</taxon>
        <taxon>Basidiomycota</taxon>
        <taxon>Agaricomycotina</taxon>
        <taxon>Agaricomycetes</taxon>
        <taxon>Agaricomycetidae</taxon>
        <taxon>Agaricales</taxon>
        <taxon>Marasmiineae</taxon>
        <taxon>Omphalotaceae</taxon>
        <taxon>Collybiopsis</taxon>
        <taxon>Collybiopsis luxurians</taxon>
    </lineage>
</organism>
<feature type="non-terminal residue" evidence="2">
    <location>
        <position position="70"/>
    </location>
</feature>